<dbReference type="Pfam" id="PF02661">
    <property type="entry name" value="Fic"/>
    <property type="match status" value="1"/>
</dbReference>
<dbReference type="InterPro" id="IPR040198">
    <property type="entry name" value="Fido_containing"/>
</dbReference>
<dbReference type="OrthoDB" id="439046at2759"/>
<keyword evidence="2" id="KW-0547">Nucleotide-binding</keyword>
<evidence type="ECO:0000256" key="2">
    <source>
        <dbReference type="PIRSR" id="PIRSR640198-2"/>
    </source>
</evidence>
<dbReference type="AlphaFoldDB" id="A0A1E1K5K2"/>
<keyword evidence="2" id="KW-0067">ATP-binding</keyword>
<reference evidence="5" key="1">
    <citation type="submission" date="2016-03" db="EMBL/GenBank/DDBJ databases">
        <authorList>
            <person name="Guldener U."/>
        </authorList>
    </citation>
    <scope>NUCLEOTIDE SEQUENCE [LARGE SCALE GENOMIC DNA]</scope>
    <source>
        <strain evidence="5">04CH-RAC-A.6.1</strain>
    </source>
</reference>
<evidence type="ECO:0000256" key="1">
    <source>
        <dbReference type="PIRSR" id="PIRSR640198-1"/>
    </source>
</evidence>
<dbReference type="InterPro" id="IPR003812">
    <property type="entry name" value="Fido"/>
</dbReference>
<evidence type="ECO:0000259" key="3">
    <source>
        <dbReference type="PROSITE" id="PS51459"/>
    </source>
</evidence>
<dbReference type="PANTHER" id="PTHR13504:SF38">
    <property type="entry name" value="FIDO DOMAIN-CONTAINING PROTEIN"/>
    <property type="match status" value="1"/>
</dbReference>
<dbReference type="GO" id="GO:0005524">
    <property type="term" value="F:ATP binding"/>
    <property type="evidence" value="ECO:0007669"/>
    <property type="project" value="UniProtKB-KW"/>
</dbReference>
<feature type="active site" evidence="1">
    <location>
        <position position="275"/>
    </location>
</feature>
<dbReference type="PROSITE" id="PS51459">
    <property type="entry name" value="FIDO"/>
    <property type="match status" value="1"/>
</dbReference>
<dbReference type="PANTHER" id="PTHR13504">
    <property type="entry name" value="FIDO DOMAIN-CONTAINING PROTEIN DDB_G0283145"/>
    <property type="match status" value="1"/>
</dbReference>
<dbReference type="Gene3D" id="1.10.3290.10">
    <property type="entry name" value="Fido-like domain"/>
    <property type="match status" value="1"/>
</dbReference>
<protein>
    <recommendedName>
        <fullName evidence="3">Fido domain-containing protein</fullName>
    </recommendedName>
</protein>
<accession>A0A1E1K5K2</accession>
<dbReference type="InterPro" id="IPR036597">
    <property type="entry name" value="Fido-like_dom_sf"/>
</dbReference>
<gene>
    <name evidence="4" type="ORF">RAG0_03570</name>
</gene>
<feature type="domain" description="Fido" evidence="3">
    <location>
        <begin position="199"/>
        <end position="336"/>
    </location>
</feature>
<evidence type="ECO:0000313" key="5">
    <source>
        <dbReference type="Proteomes" id="UP000178912"/>
    </source>
</evidence>
<name>A0A1E1K5K2_9HELO</name>
<dbReference type="EMBL" id="FJUX01000015">
    <property type="protein sequence ID" value="CZS93170.1"/>
    <property type="molecule type" value="Genomic_DNA"/>
</dbReference>
<dbReference type="SUPFAM" id="SSF140931">
    <property type="entry name" value="Fic-like"/>
    <property type="match status" value="1"/>
</dbReference>
<feature type="binding site" evidence="2">
    <location>
        <begin position="279"/>
        <end position="286"/>
    </location>
    <ligand>
        <name>ATP</name>
        <dbReference type="ChEBI" id="CHEBI:30616"/>
    </ligand>
</feature>
<dbReference type="Proteomes" id="UP000178912">
    <property type="component" value="Unassembled WGS sequence"/>
</dbReference>
<evidence type="ECO:0000313" key="4">
    <source>
        <dbReference type="EMBL" id="CZS93170.1"/>
    </source>
</evidence>
<keyword evidence="5" id="KW-1185">Reference proteome</keyword>
<proteinExistence type="predicted"/>
<sequence length="353" mass="38819">MDPSSPQSPIKKGKRASLLEMFPDINLGSPCSSSSKVIGAMYCLKGSFSKGWPPASVRIHKETCPTVDKPADVSTSFQATQEIISEISEMMKSRDFGANDMEVVMFEEMAREVFGSNSIDRLGLGLNETMRLCIAIFQGSEGLDYNERSEIYQAKLDAYVKKGTKEGEKSVVRSRREVVQHAAAFQYIVNQFVKLDQPMSESLIKETHRIMTAGLDPAESGNFGIKSFGGKYRQGNEKAFGGANEKTLIAEIEGNAVLDPFMLAANYCDRFVNIHPFKDGNGRMCRLILNAILIKYAGIVVSLGEKGGERDEYLLIAAESTRVGGHPGQLGKKVLEIAHGTLRKLKMTLSRRG</sequence>
<organism evidence="4 5">
    <name type="scientific">Rhynchosporium agropyri</name>
    <dbReference type="NCBI Taxonomy" id="914238"/>
    <lineage>
        <taxon>Eukaryota</taxon>
        <taxon>Fungi</taxon>
        <taxon>Dikarya</taxon>
        <taxon>Ascomycota</taxon>
        <taxon>Pezizomycotina</taxon>
        <taxon>Leotiomycetes</taxon>
        <taxon>Helotiales</taxon>
        <taxon>Ploettnerulaceae</taxon>
        <taxon>Rhynchosporium</taxon>
    </lineage>
</organism>